<protein>
    <submittedName>
        <fullName evidence="1">Uncharacterized protein</fullName>
    </submittedName>
</protein>
<evidence type="ECO:0000313" key="2">
    <source>
        <dbReference type="Proteomes" id="UP000034797"/>
    </source>
</evidence>
<accession>A0A0G1KMF3</accession>
<name>A0A0G1KMF3_9BACT</name>
<gene>
    <name evidence="1" type="ORF">UW84_C0046G0005</name>
</gene>
<comment type="caution">
    <text evidence="1">The sequence shown here is derived from an EMBL/GenBank/DDBJ whole genome shotgun (WGS) entry which is preliminary data.</text>
</comment>
<sequence>MHNKLKAVIDESGIWNGTRKETHAFLLSPNVYGVTETQRQELSKLGHALYDCLSGLSHIAIIAYDSNLNYGGAWTLARRVFSTGVPKIYQELQGINVRYIPKLLKVDLMVDQNGNFKIAEIDGHNKHGLGYSTLCLRFREALSPETKKLPGAVKTLAEEIKRMGRAELKLFYAEQEQFYVPEFEIAKQEFYRHGINCRIVSEINADEAFVGEGLFLDLPFLYRKANLYETIIPAYKSGQVEFIIPPKPFLGAKGVMAILRNDIKNTQLEAILLSFIKKPSLDLVRQYIPETFLVGRKAESFKSVKEHVSGKKYVLKESISSGMKGTVFSNSLDFEKALSVACKSNMNWILQEEIENQAQTFSWFENENDLKPKTADGWFMRVTTQYVNRQLADIIITARRDKAVHGAKNCIQIGAIVL</sequence>
<proteinExistence type="predicted"/>
<organism evidence="1 2">
    <name type="scientific">Candidatus Collierbacteria bacterium GW2011_GWA2_44_99</name>
    <dbReference type="NCBI Taxonomy" id="1618380"/>
    <lineage>
        <taxon>Bacteria</taxon>
        <taxon>Candidatus Collieribacteriota</taxon>
    </lineage>
</organism>
<evidence type="ECO:0000313" key="1">
    <source>
        <dbReference type="EMBL" id="KKT84881.1"/>
    </source>
</evidence>
<dbReference type="AlphaFoldDB" id="A0A0G1KMF3"/>
<dbReference type="EMBL" id="LCJW01000046">
    <property type="protein sequence ID" value="KKT84881.1"/>
    <property type="molecule type" value="Genomic_DNA"/>
</dbReference>
<dbReference type="Proteomes" id="UP000034797">
    <property type="component" value="Unassembled WGS sequence"/>
</dbReference>
<reference evidence="1 2" key="1">
    <citation type="journal article" date="2015" name="Nature">
        <title>rRNA introns, odd ribosomes, and small enigmatic genomes across a large radiation of phyla.</title>
        <authorList>
            <person name="Brown C.T."/>
            <person name="Hug L.A."/>
            <person name="Thomas B.C."/>
            <person name="Sharon I."/>
            <person name="Castelle C.J."/>
            <person name="Singh A."/>
            <person name="Wilkins M.J."/>
            <person name="Williams K.H."/>
            <person name="Banfield J.F."/>
        </authorList>
    </citation>
    <scope>NUCLEOTIDE SEQUENCE [LARGE SCALE GENOMIC DNA]</scope>
</reference>